<name>K0SRD4_THAOC</name>
<sequence>FLFQASLRPPVLGLELGDPPVVLGPEEGQLLVQRRDLLVPKRRRAAVPPTRPARS</sequence>
<protein>
    <submittedName>
        <fullName evidence="1">Uncharacterized protein</fullName>
    </submittedName>
</protein>
<organism evidence="1 2">
    <name type="scientific">Thalassiosira oceanica</name>
    <name type="common">Marine diatom</name>
    <dbReference type="NCBI Taxonomy" id="159749"/>
    <lineage>
        <taxon>Eukaryota</taxon>
        <taxon>Sar</taxon>
        <taxon>Stramenopiles</taxon>
        <taxon>Ochrophyta</taxon>
        <taxon>Bacillariophyta</taxon>
        <taxon>Coscinodiscophyceae</taxon>
        <taxon>Thalassiosirophycidae</taxon>
        <taxon>Thalassiosirales</taxon>
        <taxon>Thalassiosiraceae</taxon>
        <taxon>Thalassiosira</taxon>
    </lineage>
</organism>
<evidence type="ECO:0000313" key="1">
    <source>
        <dbReference type="EMBL" id="EJK67960.1"/>
    </source>
</evidence>
<reference evidence="1 2" key="1">
    <citation type="journal article" date="2012" name="Genome Biol.">
        <title>Genome and low-iron response of an oceanic diatom adapted to chronic iron limitation.</title>
        <authorList>
            <person name="Lommer M."/>
            <person name="Specht M."/>
            <person name="Roy A.S."/>
            <person name="Kraemer L."/>
            <person name="Andreson R."/>
            <person name="Gutowska M.A."/>
            <person name="Wolf J."/>
            <person name="Bergner S.V."/>
            <person name="Schilhabel M.B."/>
            <person name="Klostermeier U.C."/>
            <person name="Beiko R.G."/>
            <person name="Rosenstiel P."/>
            <person name="Hippler M."/>
            <person name="Laroche J."/>
        </authorList>
    </citation>
    <scope>NUCLEOTIDE SEQUENCE [LARGE SCALE GENOMIC DNA]</scope>
    <source>
        <strain evidence="1 2">CCMP1005</strain>
    </source>
</reference>
<proteinExistence type="predicted"/>
<dbReference type="Proteomes" id="UP000266841">
    <property type="component" value="Unassembled WGS sequence"/>
</dbReference>
<gene>
    <name evidence="1" type="ORF">THAOC_10922</name>
</gene>
<comment type="caution">
    <text evidence="1">The sequence shown here is derived from an EMBL/GenBank/DDBJ whole genome shotgun (WGS) entry which is preliminary data.</text>
</comment>
<dbReference type="EMBL" id="AGNL01012311">
    <property type="protein sequence ID" value="EJK67960.1"/>
    <property type="molecule type" value="Genomic_DNA"/>
</dbReference>
<feature type="non-terminal residue" evidence="1">
    <location>
        <position position="1"/>
    </location>
</feature>
<evidence type="ECO:0000313" key="2">
    <source>
        <dbReference type="Proteomes" id="UP000266841"/>
    </source>
</evidence>
<accession>K0SRD4</accession>
<keyword evidence="2" id="KW-1185">Reference proteome</keyword>
<dbReference type="AlphaFoldDB" id="K0SRD4"/>